<dbReference type="PANTHER" id="PTHR43798">
    <property type="entry name" value="MONOACYLGLYCEROL LIPASE"/>
    <property type="match status" value="1"/>
</dbReference>
<dbReference type="InterPro" id="IPR000073">
    <property type="entry name" value="AB_hydrolase_1"/>
</dbReference>
<keyword evidence="2" id="KW-0808">Transferase</keyword>
<dbReference type="GO" id="GO:0016746">
    <property type="term" value="F:acyltransferase activity"/>
    <property type="evidence" value="ECO:0007669"/>
    <property type="project" value="UniProtKB-KW"/>
</dbReference>
<dbReference type="InterPro" id="IPR029058">
    <property type="entry name" value="AB_hydrolase_fold"/>
</dbReference>
<proteinExistence type="predicted"/>
<dbReference type="Pfam" id="PF12697">
    <property type="entry name" value="Abhydrolase_6"/>
    <property type="match status" value="1"/>
</dbReference>
<dbReference type="GO" id="GO:0016020">
    <property type="term" value="C:membrane"/>
    <property type="evidence" value="ECO:0007669"/>
    <property type="project" value="TreeGrafter"/>
</dbReference>
<dbReference type="PANTHER" id="PTHR43798:SF33">
    <property type="entry name" value="HYDROLASE, PUTATIVE (AFU_ORTHOLOGUE AFUA_2G14860)-RELATED"/>
    <property type="match status" value="1"/>
</dbReference>
<accession>E0XVS0</accession>
<organism evidence="2">
    <name type="scientific">uncultured gamma proteobacterium HF4000_19M20</name>
    <dbReference type="NCBI Taxonomy" id="710987"/>
    <lineage>
        <taxon>Bacteria</taxon>
        <taxon>Pseudomonadati</taxon>
        <taxon>Pseudomonadota</taxon>
        <taxon>Gammaproteobacteria</taxon>
        <taxon>environmental samples</taxon>
    </lineage>
</organism>
<name>E0XVS0_9GAMM</name>
<keyword evidence="2" id="KW-0012">Acyltransferase</keyword>
<dbReference type="InterPro" id="IPR050266">
    <property type="entry name" value="AB_hydrolase_sf"/>
</dbReference>
<reference evidence="2" key="1">
    <citation type="journal article" date="2011" name="Environ. Microbiol.">
        <title>Time-series analyses of Monterey Bay coastal microbial picoplankton using a 'genome proxy' microarray.</title>
        <authorList>
            <person name="Rich V.I."/>
            <person name="Pham V.D."/>
            <person name="Eppley J."/>
            <person name="Shi Y."/>
            <person name="DeLong E.F."/>
        </authorList>
    </citation>
    <scope>NUCLEOTIDE SEQUENCE</scope>
</reference>
<evidence type="ECO:0000259" key="1">
    <source>
        <dbReference type="Pfam" id="PF12697"/>
    </source>
</evidence>
<dbReference type="EMBL" id="GU474891">
    <property type="protein sequence ID" value="ADI18511.1"/>
    <property type="molecule type" value="Genomic_DNA"/>
</dbReference>
<sequence length="292" mass="32924">MDRLTENLFRELISEPKSEHSIEVLDTNIYYQKWGESTNPGIVLVHGSGAHSHWWDFIAPLLMDQFEVSAIDLSGMGDSDHRENYSPELYGKEILAIAEDSGFFNQRSSSPIVCGHSLGGYMSIHAANLSSGAVKGVIMIDSPIRPPNFDYSNHRSSGPIRKKKTYPDMSSILERFKLTPDQPTSFSFVLDYIAKHSVEKVNGGYEWKFDDTLFEKLGFTTMPKHHALDLSCALGYIYGEHSRLVTEPILDYTKSKLKKDAPMIKIKGAHHHVLLDKPIELAQSIKKIIKGW</sequence>
<protein>
    <submittedName>
        <fullName evidence="2">Predicted hydrolases or acyltransferases (Alpha/beta hydrolase superfamily)</fullName>
    </submittedName>
</protein>
<dbReference type="SUPFAM" id="SSF53474">
    <property type="entry name" value="alpha/beta-Hydrolases"/>
    <property type="match status" value="1"/>
</dbReference>
<evidence type="ECO:0000313" key="2">
    <source>
        <dbReference type="EMBL" id="ADI18511.1"/>
    </source>
</evidence>
<dbReference type="GO" id="GO:0046464">
    <property type="term" value="P:acylglycerol catabolic process"/>
    <property type="evidence" value="ECO:0007669"/>
    <property type="project" value="TreeGrafter"/>
</dbReference>
<dbReference type="Gene3D" id="3.40.50.1820">
    <property type="entry name" value="alpha/beta hydrolase"/>
    <property type="match status" value="1"/>
</dbReference>
<keyword evidence="2" id="KW-0378">Hydrolase</keyword>
<dbReference type="AlphaFoldDB" id="E0XVS0"/>
<dbReference type="GO" id="GO:0047372">
    <property type="term" value="F:monoacylglycerol lipase activity"/>
    <property type="evidence" value="ECO:0007669"/>
    <property type="project" value="TreeGrafter"/>
</dbReference>
<feature type="domain" description="AB hydrolase-1" evidence="1">
    <location>
        <begin position="42"/>
        <end position="282"/>
    </location>
</feature>